<evidence type="ECO:0000259" key="3">
    <source>
        <dbReference type="Pfam" id="PF05170"/>
    </source>
</evidence>
<feature type="compositionally biased region" description="Polar residues" evidence="1">
    <location>
        <begin position="1061"/>
        <end position="1078"/>
    </location>
</feature>
<gene>
    <name evidence="4" type="ORF">GGP82_001548</name>
</gene>
<feature type="transmembrane region" description="Helical" evidence="2">
    <location>
        <begin position="20"/>
        <end position="42"/>
    </location>
</feature>
<dbReference type="AlphaFoldDB" id="A0A9X2RBD6"/>
<evidence type="ECO:0000256" key="1">
    <source>
        <dbReference type="SAM" id="MobiDB-lite"/>
    </source>
</evidence>
<dbReference type="InterPro" id="IPR007844">
    <property type="entry name" value="AsmA"/>
</dbReference>
<dbReference type="GO" id="GO:0090313">
    <property type="term" value="P:regulation of protein targeting to membrane"/>
    <property type="evidence" value="ECO:0007669"/>
    <property type="project" value="TreeGrafter"/>
</dbReference>
<dbReference type="InterPro" id="IPR052894">
    <property type="entry name" value="AsmA-related"/>
</dbReference>
<organism evidence="4 5">
    <name type="scientific">Salinibacter ruber</name>
    <dbReference type="NCBI Taxonomy" id="146919"/>
    <lineage>
        <taxon>Bacteria</taxon>
        <taxon>Pseudomonadati</taxon>
        <taxon>Rhodothermota</taxon>
        <taxon>Rhodothermia</taxon>
        <taxon>Rhodothermales</taxon>
        <taxon>Salinibacteraceae</taxon>
        <taxon>Salinibacter</taxon>
    </lineage>
</organism>
<reference evidence="4" key="1">
    <citation type="submission" date="2022-08" db="EMBL/GenBank/DDBJ databases">
        <title>Genomic Encyclopedia of Type Strains, Phase V (KMG-V): Genome sequencing to study the core and pangenomes of soil and plant-associated prokaryotes.</title>
        <authorList>
            <person name="Whitman W."/>
        </authorList>
    </citation>
    <scope>NUCLEOTIDE SEQUENCE</scope>
    <source>
        <strain evidence="4">SP2016B</strain>
    </source>
</reference>
<evidence type="ECO:0000313" key="5">
    <source>
        <dbReference type="Proteomes" id="UP001155034"/>
    </source>
</evidence>
<accession>A0A9X2RBD6</accession>
<dbReference type="PANTHER" id="PTHR30441">
    <property type="entry name" value="DUF748 DOMAIN-CONTAINING PROTEIN"/>
    <property type="match status" value="1"/>
</dbReference>
<name>A0A9X2RBD6_9BACT</name>
<keyword evidence="2" id="KW-0812">Transmembrane</keyword>
<dbReference type="Pfam" id="PF05170">
    <property type="entry name" value="AsmA"/>
    <property type="match status" value="1"/>
</dbReference>
<feature type="region of interest" description="Disordered" evidence="1">
    <location>
        <begin position="1055"/>
        <end position="1078"/>
    </location>
</feature>
<comment type="caution">
    <text evidence="4">The sequence shown here is derived from an EMBL/GenBank/DDBJ whole genome shotgun (WGS) entry which is preliminary data.</text>
</comment>
<dbReference type="Proteomes" id="UP001155034">
    <property type="component" value="Unassembled WGS sequence"/>
</dbReference>
<dbReference type="EMBL" id="JANTYZ010000003">
    <property type="protein sequence ID" value="MCS3864999.1"/>
    <property type="molecule type" value="Genomic_DNA"/>
</dbReference>
<keyword evidence="2" id="KW-0472">Membrane</keyword>
<evidence type="ECO:0000256" key="2">
    <source>
        <dbReference type="SAM" id="Phobius"/>
    </source>
</evidence>
<feature type="domain" description="AsmA" evidence="3">
    <location>
        <begin position="19"/>
        <end position="189"/>
    </location>
</feature>
<evidence type="ECO:0000313" key="4">
    <source>
        <dbReference type="EMBL" id="MCS3864999.1"/>
    </source>
</evidence>
<sequence>MPDEAPAESSRSNPDRSRRLLKWGGGLLGGLLVLVLAAALLLPRLFTSEQLKGYVVPPLEEATGRQVHIDAIGLRVLPAPAVRVSGFRLANAEGYGPAPAVEARALTVDVALWPLFLLDIRPTAVALEAPVVRYEVGKDGATNFDDLGASDTTAAVGDESPLAGIPVSSFRVSGARMNYTDRSTGQALRLGLDAQLSARPDGSAIRSEGTVDLRSVRALLPSVGPDTLVVQEAAATYDVRVAPSEGEVEVRTLQLDTAPVTIAADGTIAGLNAQPALDLAFETGRTDLAEIAAFAPATAVAGVDPRGTLALEGTVAGPLADTTEGLALSATGRLAEAGVDYEGTALLRDLSADLSLTLDSVAARSVDGRLLGASLAGDLSVRDLGDDPRLALQLKTGAMNLADLAAFAPPEEVGAYNPQGTLRLDVTARGPVPSDAASMRQLAIDGSGRLAGGGADYEGEALLRDLRAGLGFSGTAASVQDLNGQLLGRPVSGRIRVRDLFGQPQIKGQLAGTADLRRLASLAGADATARSIAGQADYDVQFEGPTGAPDAIRPRGTVRLANVRVPYASFRNPVEIPDATVQLTGMGLSMDRFAVRSGEQAASLRATVQDLFPLSEGLAEADPALSATFALTADRLDLVALYPEADTSDVTYSQLFAAHLSGGTLDGQSPEAVADEMYGGVQLPAYAVEGRVEVGTLLNDPQRFDDLAFDVQMDDRRLRVQNLTGTTYEGTLAGSLTLDQRTSASASVRPAPNSVWLAAAAPGRVPSATTPAPASALTYDFELRDAQAGAVLEDWTTLGRLVTGTLTLDADGETALTDGFLPRAEAFTAVGQSLVANGGLSLDVGPAQALVDALNLPAASVKEFNRLGGPFAIEDGQFRLNTWDVGGPRVDGQLDGALGLGGGVDLEMRLQVPLSILNNSGLPGRLGGGDGQLGALLSKLVGGDAGAEAVPVTVRLGGTMRDPSVEVLNKDAITSTIRSLAKEEGLNRLRDLFGGTGASRAAGRTGLRDRSYHPNTGRGSGGHPGDLGRPCAAGMTCSASRRRICSLWSSLPRGRSRSDEVQATTRSSRGTTKTYCPP</sequence>
<dbReference type="GO" id="GO:0005886">
    <property type="term" value="C:plasma membrane"/>
    <property type="evidence" value="ECO:0007669"/>
    <property type="project" value="TreeGrafter"/>
</dbReference>
<feature type="region of interest" description="Disordered" evidence="1">
    <location>
        <begin position="995"/>
        <end position="1029"/>
    </location>
</feature>
<keyword evidence="2" id="KW-1133">Transmembrane helix</keyword>
<proteinExistence type="predicted"/>
<protein>
    <recommendedName>
        <fullName evidence="3">AsmA domain-containing protein</fullName>
    </recommendedName>
</protein>
<dbReference type="PANTHER" id="PTHR30441:SF4">
    <property type="entry name" value="PROTEIN ASMA"/>
    <property type="match status" value="1"/>
</dbReference>